<evidence type="ECO:0000256" key="6">
    <source>
        <dbReference type="PIRSR" id="PIRSR600821-50"/>
    </source>
</evidence>
<dbReference type="HAMAP" id="MF_01201">
    <property type="entry name" value="Ala_racemase"/>
    <property type="match status" value="1"/>
</dbReference>
<dbReference type="SUPFAM" id="SSF53244">
    <property type="entry name" value="MurD-like peptide ligases, peptide-binding domain"/>
    <property type="match status" value="1"/>
</dbReference>
<feature type="binding site" evidence="5 7">
    <location>
        <position position="584"/>
    </location>
    <ligand>
        <name>substrate</name>
    </ligand>
</feature>
<dbReference type="InterPro" id="IPR036615">
    <property type="entry name" value="Mur_ligase_C_dom_sf"/>
</dbReference>
<proteinExistence type="inferred from homology"/>
<name>A0AAN4W0A1_9BACT</name>
<dbReference type="InterPro" id="IPR013221">
    <property type="entry name" value="Mur_ligase_cen"/>
</dbReference>
<keyword evidence="9" id="KW-0436">Ligase</keyword>
<dbReference type="GO" id="GO:0005524">
    <property type="term" value="F:ATP binding"/>
    <property type="evidence" value="ECO:0007669"/>
    <property type="project" value="InterPro"/>
</dbReference>
<feature type="binding site" evidence="5 7">
    <location>
        <position position="761"/>
    </location>
    <ligand>
        <name>substrate</name>
    </ligand>
</feature>
<keyword evidence="10" id="KW-1185">Reference proteome</keyword>
<dbReference type="InterPro" id="IPR000821">
    <property type="entry name" value="Ala_racemase"/>
</dbReference>
<dbReference type="InterPro" id="IPR001608">
    <property type="entry name" value="Ala_racemase_N"/>
</dbReference>
<dbReference type="NCBIfam" id="TIGR00492">
    <property type="entry name" value="alr"/>
    <property type="match status" value="1"/>
</dbReference>
<dbReference type="Pfam" id="PF00842">
    <property type="entry name" value="Ala_racemase_C"/>
    <property type="match status" value="1"/>
</dbReference>
<keyword evidence="4 5" id="KW-0413">Isomerase</keyword>
<evidence type="ECO:0000256" key="2">
    <source>
        <dbReference type="ARBA" id="ARBA00001933"/>
    </source>
</evidence>
<comment type="pathway">
    <text evidence="5">Amino-acid biosynthesis; D-alanine biosynthesis; D-alanine from L-alanine: step 1/1.</text>
</comment>
<dbReference type="Gene3D" id="2.40.37.10">
    <property type="entry name" value="Lyase, Ornithine Decarboxylase, Chain A, domain 1"/>
    <property type="match status" value="1"/>
</dbReference>
<dbReference type="InterPro" id="IPR029066">
    <property type="entry name" value="PLP-binding_barrel"/>
</dbReference>
<evidence type="ECO:0000256" key="5">
    <source>
        <dbReference type="HAMAP-Rule" id="MF_01201"/>
    </source>
</evidence>
<dbReference type="PANTHER" id="PTHR30511">
    <property type="entry name" value="ALANINE RACEMASE"/>
    <property type="match status" value="1"/>
</dbReference>
<evidence type="ECO:0000259" key="8">
    <source>
        <dbReference type="SMART" id="SM01005"/>
    </source>
</evidence>
<evidence type="ECO:0000313" key="9">
    <source>
        <dbReference type="EMBL" id="GJM62356.1"/>
    </source>
</evidence>
<comment type="caution">
    <text evidence="9">The sequence shown here is derived from an EMBL/GenBank/DDBJ whole genome shotgun (WGS) entry which is preliminary data.</text>
</comment>
<gene>
    <name evidence="9" type="ORF">PEDI_29080</name>
</gene>
<dbReference type="Gene3D" id="3.40.1190.10">
    <property type="entry name" value="Mur-like, catalytic domain"/>
    <property type="match status" value="1"/>
</dbReference>
<dbReference type="InterPro" id="IPR011079">
    <property type="entry name" value="Ala_racemase_C"/>
</dbReference>
<dbReference type="RefSeq" id="WP_338237645.1">
    <property type="nucleotide sequence ID" value="NZ_BQKE01000001.1"/>
</dbReference>
<dbReference type="Pfam" id="PF01168">
    <property type="entry name" value="Ala_racemase_N"/>
    <property type="match status" value="1"/>
</dbReference>
<dbReference type="EMBL" id="BQKE01000001">
    <property type="protein sequence ID" value="GJM62356.1"/>
    <property type="molecule type" value="Genomic_DNA"/>
</dbReference>
<comment type="function">
    <text evidence="5">Catalyzes the interconversion of L-alanine and D-alanine. May also act on other amino acids.</text>
</comment>
<evidence type="ECO:0000256" key="7">
    <source>
        <dbReference type="PIRSR" id="PIRSR600821-52"/>
    </source>
</evidence>
<protein>
    <recommendedName>
        <fullName evidence="5">Alanine racemase</fullName>
        <ecNumber evidence="5">5.1.1.1</ecNumber>
    </recommendedName>
</protein>
<evidence type="ECO:0000256" key="3">
    <source>
        <dbReference type="ARBA" id="ARBA00022898"/>
    </source>
</evidence>
<dbReference type="SUPFAM" id="SSF50621">
    <property type="entry name" value="Alanine racemase C-terminal domain-like"/>
    <property type="match status" value="1"/>
</dbReference>
<dbReference type="Gene3D" id="3.40.1390.10">
    <property type="entry name" value="MurE/MurF, N-terminal domain"/>
    <property type="match status" value="1"/>
</dbReference>
<comment type="catalytic activity">
    <reaction evidence="1 5">
        <text>L-alanine = D-alanine</text>
        <dbReference type="Rhea" id="RHEA:20249"/>
        <dbReference type="ChEBI" id="CHEBI:57416"/>
        <dbReference type="ChEBI" id="CHEBI:57972"/>
        <dbReference type="EC" id="5.1.1.1"/>
    </reaction>
</comment>
<dbReference type="PANTHER" id="PTHR30511:SF0">
    <property type="entry name" value="ALANINE RACEMASE, CATABOLIC-RELATED"/>
    <property type="match status" value="1"/>
</dbReference>
<dbReference type="GO" id="GO:0005829">
    <property type="term" value="C:cytosol"/>
    <property type="evidence" value="ECO:0007669"/>
    <property type="project" value="TreeGrafter"/>
</dbReference>
<dbReference type="InterPro" id="IPR035911">
    <property type="entry name" value="MurE/MurF_N"/>
</dbReference>
<dbReference type="GO" id="GO:0008784">
    <property type="term" value="F:alanine racemase activity"/>
    <property type="evidence" value="ECO:0007669"/>
    <property type="project" value="UniProtKB-UniRule"/>
</dbReference>
<evidence type="ECO:0000313" key="10">
    <source>
        <dbReference type="Proteomes" id="UP001310022"/>
    </source>
</evidence>
<dbReference type="SUPFAM" id="SSF53623">
    <property type="entry name" value="MurD-like peptide ligases, catalytic domain"/>
    <property type="match status" value="1"/>
</dbReference>
<dbReference type="AlphaFoldDB" id="A0AAN4W0A1"/>
<dbReference type="GO" id="GO:0030632">
    <property type="term" value="P:D-alanine biosynthetic process"/>
    <property type="evidence" value="ECO:0007669"/>
    <property type="project" value="UniProtKB-UniRule"/>
</dbReference>
<dbReference type="GO" id="GO:0016881">
    <property type="term" value="F:acid-amino acid ligase activity"/>
    <property type="evidence" value="ECO:0007669"/>
    <property type="project" value="InterPro"/>
</dbReference>
<reference evidence="9 10" key="1">
    <citation type="submission" date="2021-12" db="EMBL/GenBank/DDBJ databases">
        <title>Genome sequencing of bacteria with rrn-lacking chromosome and rrn-plasmid.</title>
        <authorList>
            <person name="Anda M."/>
            <person name="Iwasaki W."/>
        </authorList>
    </citation>
    <scope>NUCLEOTIDE SEQUENCE [LARGE SCALE GENOMIC DNA]</scope>
    <source>
        <strain evidence="9 10">NBRC 15940</strain>
    </source>
</reference>
<dbReference type="Gene3D" id="3.20.20.10">
    <property type="entry name" value="Alanine racemase"/>
    <property type="match status" value="1"/>
</dbReference>
<evidence type="ECO:0000256" key="1">
    <source>
        <dbReference type="ARBA" id="ARBA00000316"/>
    </source>
</evidence>
<dbReference type="CDD" id="cd00430">
    <property type="entry name" value="PLPDE_III_AR"/>
    <property type="match status" value="1"/>
</dbReference>
<feature type="modified residue" description="N6-(pyridoxal phosphate)lysine" evidence="5 6">
    <location>
        <position position="487"/>
    </location>
</feature>
<feature type="active site" description="Proton acceptor; specific for D-alanine" evidence="5">
    <location>
        <position position="487"/>
    </location>
</feature>
<dbReference type="PRINTS" id="PR00992">
    <property type="entry name" value="ALARACEMASE"/>
</dbReference>
<dbReference type="FunFam" id="3.20.20.10:FF:000002">
    <property type="entry name" value="Alanine racemase"/>
    <property type="match status" value="1"/>
</dbReference>
<sequence length="817" mass="92395">MNFSQLAKIMGGEILQMVENRKIESLLIDSRKAVISESALFFALQGPRHDGHQFVETLYRQGIRQFVVQKWEGTLRDFPDANIIIVPNSLRAMQALVAKHRAQFGIPVIAVTGSNGKTVVKEWLHEALSKRWVVCSSPKSYNSQVGVPLSVWALNERHQIGLFEAGISQAGEMQRLQVIIQPTLGIFTNIGSAHAAGFESQEQKVREKLMLFQEVEALVYCKDHQLIDKQVKSFLKDSKLLAWSTEHQAPYRYKIVGKEKGQTIVKVNEQDLLFLPFVDEASLENTFHILTVLQFLEYSMEDIQRIVKQFKAPSMRLELKRGVQENYIIDDTYNNDLLGLEMALDFLVQQNQRPVKRVILSDIAQSGMSEEELYQQVNRLLSDRRITHFVGIGSQISAYQSAFQGIEATFFPDTESFLRSLEHQIPWQEELILVKGARHFGFEQVVRELEAKVHGTRLELSLDAMAENLNFYRSLLKPKTKLMVMVKAFAYGSGNLEVAQLLQYHRVDYLGVAFPDEGVELRKNGIHLPIMVMNCHEDTFEALVRYQLEPEIFGFGQLKAFGEFLRANGKQSSIHLKIDSGMHRLGFMPSEIPALIEQLKNYPELKVKGIFSHLSGADEAQFNDFSHEQARRFQEAVSLLKAELNIDPLCHLCNSAGIVRFPEYHFDMVRLGIGLHGVEVTGKYDQALKVPARLKTFISQIKEIPAGETVGYSRKGKVEATKKIATIAIGYADGFQRAFGNGRVKVKINGQRVPIIGNVCMDMCMVDVTGIAAKEGDEVILFDDQKSLLALSEAAGTIPYEVLTLISNRVKRVYFHE</sequence>
<dbReference type="Pfam" id="PF01225">
    <property type="entry name" value="Mur_ligase"/>
    <property type="match status" value="1"/>
</dbReference>
<dbReference type="Proteomes" id="UP001310022">
    <property type="component" value="Unassembled WGS sequence"/>
</dbReference>
<dbReference type="EC" id="5.1.1.1" evidence="5"/>
<dbReference type="InterPro" id="IPR036565">
    <property type="entry name" value="Mur-like_cat_sf"/>
</dbReference>
<keyword evidence="3 5" id="KW-0663">Pyridoxal phosphate</keyword>
<feature type="active site" description="Proton acceptor; specific for L-alanine" evidence="5">
    <location>
        <position position="712"/>
    </location>
</feature>
<dbReference type="InterPro" id="IPR000713">
    <property type="entry name" value="Mur_ligase_N"/>
</dbReference>
<dbReference type="Pfam" id="PF08245">
    <property type="entry name" value="Mur_ligase_M"/>
    <property type="match status" value="1"/>
</dbReference>
<dbReference type="SMART" id="SM01005">
    <property type="entry name" value="Ala_racemase_C"/>
    <property type="match status" value="1"/>
</dbReference>
<comment type="similarity">
    <text evidence="5">Belongs to the alanine racemase family.</text>
</comment>
<dbReference type="GO" id="GO:0030170">
    <property type="term" value="F:pyridoxal phosphate binding"/>
    <property type="evidence" value="ECO:0007669"/>
    <property type="project" value="UniProtKB-UniRule"/>
</dbReference>
<dbReference type="NCBIfam" id="NF008897">
    <property type="entry name" value="PRK11930.1"/>
    <property type="match status" value="1"/>
</dbReference>
<accession>A0AAN4W0A1</accession>
<dbReference type="Gene3D" id="3.90.190.20">
    <property type="entry name" value="Mur ligase, C-terminal domain"/>
    <property type="match status" value="1"/>
</dbReference>
<comment type="cofactor">
    <cofactor evidence="2 5 6">
        <name>pyridoxal 5'-phosphate</name>
        <dbReference type="ChEBI" id="CHEBI:597326"/>
    </cofactor>
</comment>
<feature type="domain" description="Alanine racemase C-terminal" evidence="8">
    <location>
        <begin position="691"/>
        <end position="815"/>
    </location>
</feature>
<evidence type="ECO:0000256" key="4">
    <source>
        <dbReference type="ARBA" id="ARBA00023235"/>
    </source>
</evidence>
<dbReference type="SUPFAM" id="SSF51419">
    <property type="entry name" value="PLP-binding barrel"/>
    <property type="match status" value="1"/>
</dbReference>
<organism evidence="9 10">
    <name type="scientific">Persicobacter diffluens</name>
    <dbReference type="NCBI Taxonomy" id="981"/>
    <lineage>
        <taxon>Bacteria</taxon>
        <taxon>Pseudomonadati</taxon>
        <taxon>Bacteroidota</taxon>
        <taxon>Cytophagia</taxon>
        <taxon>Cytophagales</taxon>
        <taxon>Persicobacteraceae</taxon>
        <taxon>Persicobacter</taxon>
    </lineage>
</organism>
<dbReference type="SUPFAM" id="SSF63418">
    <property type="entry name" value="MurE/MurF N-terminal domain"/>
    <property type="match status" value="1"/>
</dbReference>
<dbReference type="InterPro" id="IPR009006">
    <property type="entry name" value="Ala_racemase/Decarboxylase_C"/>
</dbReference>